<dbReference type="PROSITE" id="PS51192">
    <property type="entry name" value="HELICASE_ATP_BIND_1"/>
    <property type="match status" value="1"/>
</dbReference>
<dbReference type="SMART" id="SM00490">
    <property type="entry name" value="HELICc"/>
    <property type="match status" value="1"/>
</dbReference>
<gene>
    <name evidence="11" type="primary">LOC100741914</name>
</gene>
<keyword evidence="2 5" id="KW-0378">Hydrolase</keyword>
<dbReference type="RefSeq" id="XP_012243448.1">
    <property type="nucleotide sequence ID" value="XM_012388025.3"/>
</dbReference>
<dbReference type="AlphaFoldDB" id="A0A6P3UXN9"/>
<keyword evidence="10" id="KW-1185">Reference proteome</keyword>
<protein>
    <recommendedName>
        <fullName evidence="5">ATP-dependent RNA helicase</fullName>
        <ecNumber evidence="5">3.6.4.13</ecNumber>
    </recommendedName>
</protein>
<evidence type="ECO:0000256" key="1">
    <source>
        <dbReference type="ARBA" id="ARBA00022741"/>
    </source>
</evidence>
<reference evidence="11" key="1">
    <citation type="submission" date="2025-08" db="UniProtKB">
        <authorList>
            <consortium name="RefSeq"/>
        </authorList>
    </citation>
    <scope>IDENTIFICATION</scope>
</reference>
<name>A0A6P3UXN9_BOMIM</name>
<dbReference type="CDD" id="cd18787">
    <property type="entry name" value="SF2_C_DEAD"/>
    <property type="match status" value="1"/>
</dbReference>
<feature type="coiled-coil region" evidence="6">
    <location>
        <begin position="6"/>
        <end position="33"/>
    </location>
</feature>
<dbReference type="GO" id="GO:0003724">
    <property type="term" value="F:RNA helicase activity"/>
    <property type="evidence" value="ECO:0007669"/>
    <property type="project" value="UniProtKB-EC"/>
</dbReference>
<dbReference type="InterPro" id="IPR027417">
    <property type="entry name" value="P-loop_NTPase"/>
</dbReference>
<evidence type="ECO:0000313" key="10">
    <source>
        <dbReference type="Proteomes" id="UP000515180"/>
    </source>
</evidence>
<dbReference type="GO" id="GO:0003723">
    <property type="term" value="F:RNA binding"/>
    <property type="evidence" value="ECO:0007669"/>
    <property type="project" value="UniProtKB-UniRule"/>
</dbReference>
<evidence type="ECO:0000256" key="3">
    <source>
        <dbReference type="ARBA" id="ARBA00022840"/>
    </source>
</evidence>
<evidence type="ECO:0000259" key="8">
    <source>
        <dbReference type="PROSITE" id="PS51192"/>
    </source>
</evidence>
<dbReference type="GO" id="GO:0005524">
    <property type="term" value="F:ATP binding"/>
    <property type="evidence" value="ECO:0007669"/>
    <property type="project" value="UniProtKB-UniRule"/>
</dbReference>
<dbReference type="OrthoDB" id="3370at2759"/>
<dbReference type="Pfam" id="PF00271">
    <property type="entry name" value="Helicase_C"/>
    <property type="match status" value="1"/>
</dbReference>
<accession>A0A6P3UXN9</accession>
<dbReference type="Pfam" id="PF00270">
    <property type="entry name" value="DEAD"/>
    <property type="match status" value="1"/>
</dbReference>
<evidence type="ECO:0000256" key="2">
    <source>
        <dbReference type="ARBA" id="ARBA00022801"/>
    </source>
</evidence>
<evidence type="ECO:0000256" key="4">
    <source>
        <dbReference type="ARBA" id="ARBA00022884"/>
    </source>
</evidence>
<feature type="domain" description="Helicase C-terminal" evidence="9">
    <location>
        <begin position="471"/>
        <end position="621"/>
    </location>
</feature>
<dbReference type="GO" id="GO:0016787">
    <property type="term" value="F:hydrolase activity"/>
    <property type="evidence" value="ECO:0007669"/>
    <property type="project" value="UniProtKB-KW"/>
</dbReference>
<dbReference type="Gene3D" id="3.40.50.300">
    <property type="entry name" value="P-loop containing nucleotide triphosphate hydrolases"/>
    <property type="match status" value="2"/>
</dbReference>
<evidence type="ECO:0000259" key="9">
    <source>
        <dbReference type="PROSITE" id="PS51194"/>
    </source>
</evidence>
<dbReference type="PANTHER" id="PTHR24031">
    <property type="entry name" value="RNA HELICASE"/>
    <property type="match status" value="1"/>
</dbReference>
<dbReference type="InterPro" id="IPR011545">
    <property type="entry name" value="DEAD/DEAH_box_helicase_dom"/>
</dbReference>
<dbReference type="SMART" id="SM00487">
    <property type="entry name" value="DEXDc"/>
    <property type="match status" value="1"/>
</dbReference>
<comment type="domain">
    <text evidence="5">The Q motif is unique to and characteristic of the DEAD box family of RNA helicases and controls ATP binding and hydrolysis.</text>
</comment>
<sequence length="660" mass="74762">MSLFVINRYEGEKEETKNERNYLSELLKRIEERKVERAIKTNHQIQESSSQNAQESNYKKKKRKAENLNKCPIENSNLNENSISSDIKRKAEVHVSEHRKNKKKRKYSEESSNETIKTADKTLQSENTDNQDNEIPNKSSDPNETQEKISGQNSDFIILGVKNKRRKREVKRILPEWLANPEVISIDLNSGPTLEDMNSILDSKLIEALRANGINKLFPVQASMVSWLLKCDKDRQQNWWLRDTCVSAPTGSGKTLAYVLPIVQILQFRLVPKVRCLVVAPVQELAMQIYKVMVTYTSHTNLRVGLLSGASAFHEEQRNIRKENDRGEYISLVDIVVATPGRLIDHILKTSGFSLDDIRFLVIDEADTAADWLEYLPEPHYQTPRLTLSNLRSSKIPAQKLLFSATLSQDPEKLNRLGLFHPILFTSVLVTGKDDDVNLDKEAVNFIGRYTSPEELKEEAIECEAEYKPVALYQLLIRDGITSKALVFTNSGGTAHRLTILLQSLLSKKNIVVGELSAQLVSKEREDILTKFTSGNIQILVCSDALARGVDIPNVQLVISYDLPKHINGYIHRAGRTGRAGKSGTAISILTPKQVKIFKHMLNNAHKVIPHVEKIELSAIINEIDYLSHIDKLKHALEIEKQNNLLRVKAAKRSYPVTAK</sequence>
<comment type="similarity">
    <text evidence="5">Belongs to the DEAD box helicase family.</text>
</comment>
<evidence type="ECO:0000313" key="11">
    <source>
        <dbReference type="RefSeq" id="XP_012243448.1"/>
    </source>
</evidence>
<feature type="compositionally biased region" description="Basic and acidic residues" evidence="7">
    <location>
        <begin position="86"/>
        <end position="98"/>
    </location>
</feature>
<dbReference type="SUPFAM" id="SSF52540">
    <property type="entry name" value="P-loop containing nucleoside triphosphate hydrolases"/>
    <property type="match status" value="2"/>
</dbReference>
<feature type="compositionally biased region" description="Low complexity" evidence="7">
    <location>
        <begin position="44"/>
        <end position="56"/>
    </location>
</feature>
<dbReference type="PROSITE" id="PS51194">
    <property type="entry name" value="HELICASE_CTER"/>
    <property type="match status" value="1"/>
</dbReference>
<comment type="catalytic activity">
    <reaction evidence="5">
        <text>ATP + H2O = ADP + phosphate + H(+)</text>
        <dbReference type="Rhea" id="RHEA:13065"/>
        <dbReference type="ChEBI" id="CHEBI:15377"/>
        <dbReference type="ChEBI" id="CHEBI:15378"/>
        <dbReference type="ChEBI" id="CHEBI:30616"/>
        <dbReference type="ChEBI" id="CHEBI:43474"/>
        <dbReference type="ChEBI" id="CHEBI:456216"/>
        <dbReference type="EC" id="3.6.4.13"/>
    </reaction>
</comment>
<dbReference type="CTD" id="39871"/>
<feature type="compositionally biased region" description="Low complexity" evidence="7">
    <location>
        <begin position="73"/>
        <end position="85"/>
    </location>
</feature>
<keyword evidence="6" id="KW-0175">Coiled coil</keyword>
<evidence type="ECO:0000256" key="5">
    <source>
        <dbReference type="RuleBase" id="RU365068"/>
    </source>
</evidence>
<feature type="domain" description="Helicase ATP-binding" evidence="8">
    <location>
        <begin position="235"/>
        <end position="425"/>
    </location>
</feature>
<dbReference type="KEGG" id="bim:100741914"/>
<organism evidence="10 11">
    <name type="scientific">Bombus impatiens</name>
    <name type="common">Bumblebee</name>
    <dbReference type="NCBI Taxonomy" id="132113"/>
    <lineage>
        <taxon>Eukaryota</taxon>
        <taxon>Metazoa</taxon>
        <taxon>Ecdysozoa</taxon>
        <taxon>Arthropoda</taxon>
        <taxon>Hexapoda</taxon>
        <taxon>Insecta</taxon>
        <taxon>Pterygota</taxon>
        <taxon>Neoptera</taxon>
        <taxon>Endopterygota</taxon>
        <taxon>Hymenoptera</taxon>
        <taxon>Apocrita</taxon>
        <taxon>Aculeata</taxon>
        <taxon>Apoidea</taxon>
        <taxon>Anthophila</taxon>
        <taxon>Apidae</taxon>
        <taxon>Bombus</taxon>
        <taxon>Pyrobombus</taxon>
    </lineage>
</organism>
<dbReference type="InterPro" id="IPR001650">
    <property type="entry name" value="Helicase_C-like"/>
</dbReference>
<feature type="compositionally biased region" description="Polar residues" evidence="7">
    <location>
        <begin position="113"/>
        <end position="152"/>
    </location>
</feature>
<keyword evidence="4 5" id="KW-0694">RNA-binding</keyword>
<dbReference type="Proteomes" id="UP000515180">
    <property type="component" value="Unplaced"/>
</dbReference>
<dbReference type="EC" id="3.6.4.13" evidence="5"/>
<evidence type="ECO:0000256" key="6">
    <source>
        <dbReference type="SAM" id="Coils"/>
    </source>
</evidence>
<dbReference type="CDD" id="cd17956">
    <property type="entry name" value="DEADc_DDX51"/>
    <property type="match status" value="1"/>
</dbReference>
<comment type="function">
    <text evidence="5">RNA helicase.</text>
</comment>
<keyword evidence="5 11" id="KW-0347">Helicase</keyword>
<proteinExistence type="inferred from homology"/>
<feature type="region of interest" description="Disordered" evidence="7">
    <location>
        <begin position="41"/>
        <end position="152"/>
    </location>
</feature>
<keyword evidence="1 5" id="KW-0547">Nucleotide-binding</keyword>
<dbReference type="InterPro" id="IPR014001">
    <property type="entry name" value="Helicase_ATP-bd"/>
</dbReference>
<evidence type="ECO:0000256" key="7">
    <source>
        <dbReference type="SAM" id="MobiDB-lite"/>
    </source>
</evidence>
<keyword evidence="3 5" id="KW-0067">ATP-binding</keyword>
<dbReference type="OMA" id="HEVKAFD"/>
<dbReference type="GeneID" id="100741914"/>